<keyword evidence="4" id="KW-1185">Reference proteome</keyword>
<gene>
    <name evidence="3" type="ORF">BDBG_04228</name>
</gene>
<protein>
    <submittedName>
        <fullName evidence="3">Uncharacterized protein</fullName>
    </submittedName>
</protein>
<evidence type="ECO:0000313" key="3">
    <source>
        <dbReference type="EMBL" id="OAT08260.1"/>
    </source>
</evidence>
<dbReference type="EMBL" id="GG657454">
    <property type="protein sequence ID" value="OAT08260.1"/>
    <property type="molecule type" value="Genomic_DNA"/>
</dbReference>
<evidence type="ECO:0000313" key="4">
    <source>
        <dbReference type="Proteomes" id="UP000002038"/>
    </source>
</evidence>
<sequence length="110" mass="12802">MGNALFPRILALFLALLLWAPRVLSSTTDRPGRPDRWFPPQETEPPNPFNKQCGRTHFCESDPRLRPNCVERIHGYTVCEMYYPKGDRMMQVCRDCVDSNCQFAGCEWFT</sequence>
<dbReference type="RefSeq" id="XP_002625359.1">
    <property type="nucleotide sequence ID" value="XM_002625313.2"/>
</dbReference>
<reference evidence="3" key="1">
    <citation type="submission" date="2009-02" db="EMBL/GenBank/DDBJ databases">
        <title>The Genome Sequence of Blastomyces dermatitidis strain SLH14081.</title>
        <authorList>
            <consortium name="The Broad Institute Genome Sequencing Platform"/>
            <consortium name="Broad Institute Microbial Sequencing Center."/>
            <person name="Champion M."/>
            <person name="Cuomo C."/>
            <person name="Ma L.-J."/>
            <person name="Henn M.R."/>
            <person name="Klein B."/>
            <person name="Goldman B."/>
            <person name="Young S."/>
            <person name="Kodira C.D."/>
            <person name="Zeng Q."/>
            <person name="Koehrsen M."/>
            <person name="Alvarado L."/>
            <person name="Berlin A.M."/>
            <person name="Heiman D.I."/>
            <person name="Hepburn T.A."/>
            <person name="Saif S."/>
            <person name="Shea T.D."/>
            <person name="Shenoy N."/>
            <person name="Sykes S."/>
            <person name="Galagan J."/>
            <person name="Nusbaum C."/>
            <person name="Birren B."/>
        </authorList>
    </citation>
    <scope>NUCLEOTIDE SEQUENCE</scope>
    <source>
        <strain evidence="3">SLH14081</strain>
    </source>
</reference>
<dbReference type="GeneID" id="8509745"/>
<feature type="region of interest" description="Disordered" evidence="1">
    <location>
        <begin position="25"/>
        <end position="49"/>
    </location>
</feature>
<name>A0A179UK41_BLAGS</name>
<proteinExistence type="predicted"/>
<dbReference type="AlphaFoldDB" id="A0A179UK41"/>
<dbReference type="EMBL" id="GG657454">
    <property type="protein sequence ID" value="OAT08259.1"/>
    <property type="molecule type" value="Genomic_DNA"/>
</dbReference>
<dbReference type="RefSeq" id="XP_031578193.1">
    <property type="nucleotide sequence ID" value="XM_031721584.1"/>
</dbReference>
<dbReference type="KEGG" id="bgh:BDBG_04228"/>
<dbReference type="VEuPathDB" id="FungiDB:BDBG_04228"/>
<feature type="signal peptide" evidence="2">
    <location>
        <begin position="1"/>
        <end position="25"/>
    </location>
</feature>
<reference evidence="4" key="2">
    <citation type="journal article" date="2015" name="PLoS Genet.">
        <title>The dynamic genome and transcriptome of the human fungal pathogen Blastomyces and close relative Emmonsia.</title>
        <authorList>
            <person name="Munoz J.F."/>
            <person name="Gauthier G.M."/>
            <person name="Desjardins C.A."/>
            <person name="Gallo J.E."/>
            <person name="Holder J."/>
            <person name="Sullivan T.D."/>
            <person name="Marty A.J."/>
            <person name="Carmen J.C."/>
            <person name="Chen Z."/>
            <person name="Ding L."/>
            <person name="Gujja S."/>
            <person name="Magrini V."/>
            <person name="Misas E."/>
            <person name="Mitreva M."/>
            <person name="Priest M."/>
            <person name="Saif S."/>
            <person name="Whiston E.A."/>
            <person name="Young S."/>
            <person name="Zeng Q."/>
            <person name="Goldman W.E."/>
            <person name="Mardis E.R."/>
            <person name="Taylor J.W."/>
            <person name="McEwen J.G."/>
            <person name="Clay O.K."/>
            <person name="Klein B.S."/>
            <person name="Cuomo C.A."/>
        </authorList>
    </citation>
    <scope>NUCLEOTIDE SEQUENCE [LARGE SCALE GENOMIC DNA]</scope>
    <source>
        <strain evidence="4">SLH14081</strain>
    </source>
</reference>
<dbReference type="Proteomes" id="UP000002038">
    <property type="component" value="Unassembled WGS sequence"/>
</dbReference>
<keyword evidence="2" id="KW-0732">Signal</keyword>
<accession>A0A179UK41</accession>
<organism evidence="3 4">
    <name type="scientific">Blastomyces gilchristii (strain SLH14081)</name>
    <name type="common">Blastomyces dermatitidis</name>
    <dbReference type="NCBI Taxonomy" id="559298"/>
    <lineage>
        <taxon>Eukaryota</taxon>
        <taxon>Fungi</taxon>
        <taxon>Dikarya</taxon>
        <taxon>Ascomycota</taxon>
        <taxon>Pezizomycotina</taxon>
        <taxon>Eurotiomycetes</taxon>
        <taxon>Eurotiomycetidae</taxon>
        <taxon>Onygenales</taxon>
        <taxon>Ajellomycetaceae</taxon>
        <taxon>Blastomyces</taxon>
    </lineage>
</organism>
<evidence type="ECO:0000256" key="1">
    <source>
        <dbReference type="SAM" id="MobiDB-lite"/>
    </source>
</evidence>
<evidence type="ECO:0000256" key="2">
    <source>
        <dbReference type="SAM" id="SignalP"/>
    </source>
</evidence>
<feature type="chain" id="PRO_5010068404" evidence="2">
    <location>
        <begin position="26"/>
        <end position="110"/>
    </location>
</feature>